<dbReference type="Proteomes" id="UP001500683">
    <property type="component" value="Unassembled WGS sequence"/>
</dbReference>
<sequence length="510" mass="56382">MTTLVEGPDWSVRGLEQRSGRYPLQVEAPILRVVELLVPGISTVTRYIRYYALYSALAAHAARQGLDGAACQRLLRRCEVVLAGVSLVHDHPERWPGMAHGIDRVRLSLGDQLELQPVAGVADKERSYSPRPWGFWAQYGGPSTTLGTISIDDGALRPGRHACPVEVRELFTPLVRAADSDLLPTARLGELASLAMQAADLPEVPWLRGLFTAKREGRHDPQTWEPDDRRRRATFRMFGRATLLHGSQAGGNWEECVRSAVAFGDQVENDPVLSALPHVLGWRGLLLRNYSVSAWRRLWAGLVRSIGSAEGEADRSHDELRAWLVDEMPDASLRVVLNELPDTMAGGHPAPAERQVLETAGDRRDPLVNVKLLLLGGLRERDLTGEARATFLGTSNDILNPLWVSRLIVDHIDRPMHDLAERLVDDMLTQSRRVALAKMRPDGSGRMRVFSRIHERGGRYYKTGDEGDGDIGTRLHQVADFARQLGLVALADDGTATVTPLGLELLEVGE</sequence>
<evidence type="ECO:0008006" key="3">
    <source>
        <dbReference type="Google" id="ProtNLM"/>
    </source>
</evidence>
<keyword evidence="2" id="KW-1185">Reference proteome</keyword>
<name>A0ABP7V8L6_9ACTN</name>
<dbReference type="RefSeq" id="WP_344942396.1">
    <property type="nucleotide sequence ID" value="NZ_BAAAZG010000003.1"/>
</dbReference>
<dbReference type="EMBL" id="BAAAZG010000003">
    <property type="protein sequence ID" value="GAA4061873.1"/>
    <property type="molecule type" value="Genomic_DNA"/>
</dbReference>
<proteinExistence type="predicted"/>
<evidence type="ECO:0000313" key="1">
    <source>
        <dbReference type="EMBL" id="GAA4061873.1"/>
    </source>
</evidence>
<protein>
    <recommendedName>
        <fullName evidence="3">ATP-binding protein</fullName>
    </recommendedName>
</protein>
<comment type="caution">
    <text evidence="1">The sequence shown here is derived from an EMBL/GenBank/DDBJ whole genome shotgun (WGS) entry which is preliminary data.</text>
</comment>
<gene>
    <name evidence="1" type="ORF">GCM10022214_13670</name>
</gene>
<organism evidence="1 2">
    <name type="scientific">Actinomadura miaoliensis</name>
    <dbReference type="NCBI Taxonomy" id="430685"/>
    <lineage>
        <taxon>Bacteria</taxon>
        <taxon>Bacillati</taxon>
        <taxon>Actinomycetota</taxon>
        <taxon>Actinomycetes</taxon>
        <taxon>Streptosporangiales</taxon>
        <taxon>Thermomonosporaceae</taxon>
        <taxon>Actinomadura</taxon>
    </lineage>
</organism>
<reference evidence="2" key="1">
    <citation type="journal article" date="2019" name="Int. J. Syst. Evol. Microbiol.">
        <title>The Global Catalogue of Microorganisms (GCM) 10K type strain sequencing project: providing services to taxonomists for standard genome sequencing and annotation.</title>
        <authorList>
            <consortium name="The Broad Institute Genomics Platform"/>
            <consortium name="The Broad Institute Genome Sequencing Center for Infectious Disease"/>
            <person name="Wu L."/>
            <person name="Ma J."/>
        </authorList>
    </citation>
    <scope>NUCLEOTIDE SEQUENCE [LARGE SCALE GENOMIC DNA]</scope>
    <source>
        <strain evidence="2">JCM 16702</strain>
    </source>
</reference>
<accession>A0ABP7V8L6</accession>
<evidence type="ECO:0000313" key="2">
    <source>
        <dbReference type="Proteomes" id="UP001500683"/>
    </source>
</evidence>